<dbReference type="GO" id="GO:0016787">
    <property type="term" value="F:hydrolase activity"/>
    <property type="evidence" value="ECO:0007669"/>
    <property type="project" value="InterPro"/>
</dbReference>
<feature type="signal peptide" evidence="1">
    <location>
        <begin position="1"/>
        <end position="30"/>
    </location>
</feature>
<accession>R7ZLZ9</accession>
<dbReference type="Proteomes" id="UP000013909">
    <property type="component" value="Unassembled WGS sequence"/>
</dbReference>
<dbReference type="Pfam" id="PF06439">
    <property type="entry name" value="3keto-disac_hyd"/>
    <property type="match status" value="1"/>
</dbReference>
<dbReference type="Gene3D" id="2.60.120.380">
    <property type="match status" value="1"/>
</dbReference>
<dbReference type="EMBL" id="AQHR01000112">
    <property type="protein sequence ID" value="EON75064.1"/>
    <property type="molecule type" value="Genomic_DNA"/>
</dbReference>
<evidence type="ECO:0000313" key="4">
    <source>
        <dbReference type="Proteomes" id="UP000013909"/>
    </source>
</evidence>
<feature type="chain" id="PRO_5004450910" evidence="1">
    <location>
        <begin position="31"/>
        <end position="611"/>
    </location>
</feature>
<evidence type="ECO:0000259" key="2">
    <source>
        <dbReference type="PROSITE" id="PS51820"/>
    </source>
</evidence>
<keyword evidence="4" id="KW-1185">Reference proteome</keyword>
<proteinExistence type="predicted"/>
<sequence>MLRSKLFESRWFLRLKLVALASFVGYGAQAQSEVVPLDRLDFFKSPGKSWAIVGNVHADLEEAGILTASKGSGVLANIPTKRQKGEDLFTNETFGDLDLEVEYLMAKGSNSGIYLQGMYEVQLLDSWGRAVARSGDNGGIYERWDDSKPDGLKGYQGYAPRQNASKAPGLWQHLKISFQAPRFDGEGNKVANARMLRVELNGVLIHENVELLGPTRGAMFAEEVAKGPLRIQGDHGAVAFRNLKITTFDNPVPTLFDLSYELYEGTFREPADLSSLQPTISGIAAVLTGNVRSKSKQFLLRYTGKVRITTPGTYQVGLQTPGGGGLLKINGDEVVGLVQNGGRGQVELPAGEHALELIYAKFQDWVEPGLGLTLSGPGLREVQYSQSATAARGGADPIPVDPRERPVLRSFMDIPGRVRVTHAVSVGSEEAVHYTYDMAHGNLVQVWRGNFLDATPMWNSRGDGSSRPTGALVHLGSPSFSVARLASESAEWVSDSTGTGFKPKGYRVLGKPNHLAFQYHVHGAQVEDEVEILSNGQGVSRRISVKNGSPDLFIRVASGDSIQERREGLFIVDDKVYYVKVASGKTQLRTISGKSELLIPATDEVSYSILF</sequence>
<dbReference type="InterPro" id="IPR037524">
    <property type="entry name" value="PA14/GLEYA"/>
</dbReference>
<dbReference type="Gene3D" id="2.60.120.560">
    <property type="entry name" value="Exo-inulinase, domain 1"/>
    <property type="match status" value="1"/>
</dbReference>
<organism evidence="3 4">
    <name type="scientific">Lunatimonas lonarensis</name>
    <dbReference type="NCBI Taxonomy" id="1232681"/>
    <lineage>
        <taxon>Bacteria</taxon>
        <taxon>Pseudomonadati</taxon>
        <taxon>Bacteroidota</taxon>
        <taxon>Cytophagia</taxon>
        <taxon>Cytophagales</taxon>
        <taxon>Cyclobacteriaceae</taxon>
    </lineage>
</organism>
<dbReference type="OrthoDB" id="938897at2"/>
<dbReference type="PATRIC" id="fig|1288963.3.peg.4542"/>
<dbReference type="PROSITE" id="PS51820">
    <property type="entry name" value="PA14"/>
    <property type="match status" value="1"/>
</dbReference>
<dbReference type="RefSeq" id="WP_010856666.1">
    <property type="nucleotide sequence ID" value="NZ_AQHR01000112.1"/>
</dbReference>
<gene>
    <name evidence="3" type="ORF">ADIS_4553</name>
</gene>
<evidence type="ECO:0000313" key="3">
    <source>
        <dbReference type="EMBL" id="EON75064.1"/>
    </source>
</evidence>
<feature type="domain" description="PA14" evidence="2">
    <location>
        <begin position="253"/>
        <end position="388"/>
    </location>
</feature>
<keyword evidence="1" id="KW-0732">Signal</keyword>
<protein>
    <submittedName>
        <fullName evidence="3">Putative cytochrome oxidase (Cbb3-type)</fullName>
    </submittedName>
</protein>
<name>R7ZLZ9_9BACT</name>
<dbReference type="InterPro" id="IPR010496">
    <property type="entry name" value="AL/BT2_dom"/>
</dbReference>
<reference evidence="3 4" key="1">
    <citation type="submission" date="2013-02" db="EMBL/GenBank/DDBJ databases">
        <title>A novel strain isolated from Lonar lake, Maharashtra, India.</title>
        <authorList>
            <person name="Singh A."/>
        </authorList>
    </citation>
    <scope>NUCLEOTIDE SEQUENCE [LARGE SCALE GENOMIC DNA]</scope>
    <source>
        <strain evidence="3 4">AK24</strain>
    </source>
</reference>
<evidence type="ECO:0000256" key="1">
    <source>
        <dbReference type="SAM" id="SignalP"/>
    </source>
</evidence>
<comment type="caution">
    <text evidence="3">The sequence shown here is derived from an EMBL/GenBank/DDBJ whole genome shotgun (WGS) entry which is preliminary data.</text>
</comment>
<dbReference type="AlphaFoldDB" id="R7ZLZ9"/>
<dbReference type="STRING" id="1232681.ADIS_4553"/>